<protein>
    <submittedName>
        <fullName evidence="1">Uncharacterized protein</fullName>
    </submittedName>
</protein>
<reference evidence="1 2" key="1">
    <citation type="journal article" date="2021" name="Microorganisms">
        <title>Genome Evolution of Filamentous Cyanobacterium Nostoc Species: From Facultative Symbiosis to Free Living.</title>
        <authorList>
            <person name="Huo D."/>
            <person name="Li H."/>
            <person name="Cai F."/>
            <person name="Guo X."/>
            <person name="Qiao Z."/>
            <person name="Wang W."/>
            <person name="Yu G."/>
            <person name="Li R."/>
        </authorList>
    </citation>
    <scope>NUCLEOTIDE SEQUENCE [LARGE SCALE GENOMIC DNA]</scope>
    <source>
        <strain evidence="1 2">CHAB 5714</strain>
    </source>
</reference>
<evidence type="ECO:0000313" key="1">
    <source>
        <dbReference type="EMBL" id="MCC5605190.1"/>
    </source>
</evidence>
<evidence type="ECO:0000313" key="2">
    <source>
        <dbReference type="Proteomes" id="UP001199525"/>
    </source>
</evidence>
<organism evidence="1 2">
    <name type="scientific">Nostoc favosum CHAB5714</name>
    <dbReference type="NCBI Taxonomy" id="2780399"/>
    <lineage>
        <taxon>Bacteria</taxon>
        <taxon>Bacillati</taxon>
        <taxon>Cyanobacteriota</taxon>
        <taxon>Cyanophyceae</taxon>
        <taxon>Nostocales</taxon>
        <taxon>Nostocaceae</taxon>
        <taxon>Nostoc</taxon>
        <taxon>Nostoc favosum</taxon>
    </lineage>
</organism>
<proteinExistence type="predicted"/>
<comment type="caution">
    <text evidence="1">The sequence shown here is derived from an EMBL/GenBank/DDBJ whole genome shotgun (WGS) entry which is preliminary data.</text>
</comment>
<dbReference type="EMBL" id="JAIVFQ010000232">
    <property type="protein sequence ID" value="MCC5605190.1"/>
    <property type="molecule type" value="Genomic_DNA"/>
</dbReference>
<accession>A0ABS8IND5</accession>
<dbReference type="Proteomes" id="UP001199525">
    <property type="component" value="Unassembled WGS sequence"/>
</dbReference>
<dbReference type="RefSeq" id="WP_229491335.1">
    <property type="nucleotide sequence ID" value="NZ_JAIVFQ010000232.1"/>
</dbReference>
<name>A0ABS8IND5_9NOSO</name>
<gene>
    <name evidence="1" type="ORF">LC586_40370</name>
</gene>
<sequence length="225" mass="25271">MSNYLFDLIAKSFNLIDTVQPLVLSVFEPLPEANLDWEPSITTESTELETTSEPEKFTFDTVQLLEKRSLATNLQISEEITNPFLTNFSSTPVQASQHIAYKPDLELSSNWPFSESVLTQISTNNQQLTSNTEPKTGITPPTFAHTLSERQLTKNNPVVYFVQSSNINNQELASNTDKKTSTNPLIFAPSLSQKQLTKINPLISYVKPSNVANWKSFLTHPFLES</sequence>
<keyword evidence="2" id="KW-1185">Reference proteome</keyword>